<dbReference type="PROSITE" id="PS51257">
    <property type="entry name" value="PROKAR_LIPOPROTEIN"/>
    <property type="match status" value="1"/>
</dbReference>
<evidence type="ECO:0000313" key="1">
    <source>
        <dbReference type="EMBL" id="SDH82457.1"/>
    </source>
</evidence>
<sequence>MKRQYKFTALSAVLFCLIGLLYGCTRDNEIIIPETSVNPPATDYSVAIGDEVTFTGQNMHLISKVAFDNQVVNITTEPSNRSQTTLIVAVPDNFEVTQHISVVATYNSVHKLTLSDAFEVVVPGVTTDVSSATIGDKITLTGKNMHLITKVNFGDQVVSFDPNPDRSHTSLMVTVPSTFDITKKVQLSVTYTTHTVNVSNDFEVIVPPVIPTVTTVLEGEVGTGATITLAGTNLNIIKKLMVNGQAYEFTATATSLSFKAPEDITENLVIDNVVLVYDNVLGDNQELSVSGSVTVKPTPTLPYILWENIELGSHGTENAFFDVTNGRTMTPCDVVEHKEWVTFAMDNTSGAPTARLLNPANIGTNLLNSQFCNGTALNLNDYAIWKEPTQTTPFKKVTDDALIAKVTNGEITNIRDDIGDVKASDIKTNTPTVAAGEVYYFYHKEKFGLIWVKQLNIQTDRKLNTIIMNVYYEK</sequence>
<proteinExistence type="predicted"/>
<reference evidence="1 2" key="1">
    <citation type="submission" date="2016-10" db="EMBL/GenBank/DDBJ databases">
        <authorList>
            <person name="de Groot N.N."/>
        </authorList>
    </citation>
    <scope>NUCLEOTIDE SEQUENCE [LARGE SCALE GENOMIC DNA]</scope>
    <source>
        <strain evidence="1 2">NLAE-zl-C57</strain>
    </source>
</reference>
<dbReference type="RefSeq" id="WP_074637168.1">
    <property type="nucleotide sequence ID" value="NZ_FNDO01000014.1"/>
</dbReference>
<dbReference type="EMBL" id="FNDO01000014">
    <property type="protein sequence ID" value="SDH82457.1"/>
    <property type="molecule type" value="Genomic_DNA"/>
</dbReference>
<evidence type="ECO:0000313" key="2">
    <source>
        <dbReference type="Proteomes" id="UP000181870"/>
    </source>
</evidence>
<accession>A0A1G8FK09</accession>
<name>A0A1G8FK09_BACOV</name>
<dbReference type="InterPro" id="IPR013783">
    <property type="entry name" value="Ig-like_fold"/>
</dbReference>
<protein>
    <recommendedName>
        <fullName evidence="3">IPT/TIG domain-containing protein</fullName>
    </recommendedName>
</protein>
<dbReference type="Gene3D" id="2.60.40.10">
    <property type="entry name" value="Immunoglobulins"/>
    <property type="match status" value="2"/>
</dbReference>
<gene>
    <name evidence="1" type="ORF">SAMN05192582_101448</name>
</gene>
<dbReference type="Proteomes" id="UP000181870">
    <property type="component" value="Unassembled WGS sequence"/>
</dbReference>
<evidence type="ECO:0008006" key="3">
    <source>
        <dbReference type="Google" id="ProtNLM"/>
    </source>
</evidence>
<organism evidence="1 2">
    <name type="scientific">Bacteroides ovatus</name>
    <dbReference type="NCBI Taxonomy" id="28116"/>
    <lineage>
        <taxon>Bacteria</taxon>
        <taxon>Pseudomonadati</taxon>
        <taxon>Bacteroidota</taxon>
        <taxon>Bacteroidia</taxon>
        <taxon>Bacteroidales</taxon>
        <taxon>Bacteroidaceae</taxon>
        <taxon>Bacteroides</taxon>
    </lineage>
</organism>
<dbReference type="AlphaFoldDB" id="A0A1G8FK09"/>